<keyword evidence="2" id="KW-1185">Reference proteome</keyword>
<gene>
    <name evidence="1" type="ORF">SAMN05880501_101157</name>
</gene>
<dbReference type="EMBL" id="OBMQ01000001">
    <property type="protein sequence ID" value="SOB90418.1"/>
    <property type="molecule type" value="Genomic_DNA"/>
</dbReference>
<accession>A0A285R9I4</accession>
<name>A0A285R9I4_9BACL</name>
<dbReference type="RefSeq" id="WP_097071747.1">
    <property type="nucleotide sequence ID" value="NZ_OBMQ01000001.1"/>
</dbReference>
<dbReference type="AlphaFoldDB" id="A0A285R9I4"/>
<reference evidence="2" key="1">
    <citation type="submission" date="2017-08" db="EMBL/GenBank/DDBJ databases">
        <authorList>
            <person name="Varghese N."/>
            <person name="Submissions S."/>
        </authorList>
    </citation>
    <scope>NUCLEOTIDE SEQUENCE [LARGE SCALE GENOMIC DNA]</scope>
    <source>
        <strain evidence="2">JC22</strain>
    </source>
</reference>
<organism evidence="1 2">
    <name type="scientific">Ureibacillus xyleni</name>
    <dbReference type="NCBI Taxonomy" id="614648"/>
    <lineage>
        <taxon>Bacteria</taxon>
        <taxon>Bacillati</taxon>
        <taxon>Bacillota</taxon>
        <taxon>Bacilli</taxon>
        <taxon>Bacillales</taxon>
        <taxon>Caryophanaceae</taxon>
        <taxon>Ureibacillus</taxon>
    </lineage>
</organism>
<evidence type="ECO:0000313" key="1">
    <source>
        <dbReference type="EMBL" id="SOB90418.1"/>
    </source>
</evidence>
<protein>
    <submittedName>
        <fullName evidence="1">Uncharacterized protein</fullName>
    </submittedName>
</protein>
<dbReference type="Proteomes" id="UP000219636">
    <property type="component" value="Unassembled WGS sequence"/>
</dbReference>
<proteinExistence type="predicted"/>
<evidence type="ECO:0000313" key="2">
    <source>
        <dbReference type="Proteomes" id="UP000219636"/>
    </source>
</evidence>
<sequence>MTTTTSQDNLERVAAVLRLFKEGKKAEEVAVELGYKHVQSLSRFMQRENYKWDKQVKNYMYSVEDERSSQIPQEKSINIEETRNEEDVFELLERNDVMTLLKNARKVLKAVKQQNEQSKSNSQEVDLWRAAQKYVSGHSPSITKSFRLPIEMEHRLTHFCTSTGLLQKQVFCLAVEQFLAQYEAVYTDPAAEQT</sequence>